<sequence>MRRLGVFSLLFLASCVAALPVVGVWCWRKHAVEAWKGVLFDIRAIQKKRSCAHQIAVNNARLKASRQHTNFSDWMARGERCVFLNKEQKALAKLPVTAGDVRNRAVQERKAFLQDNRLVWREQPLGEKSTLYSLQKEIQVDGEDIPLLLELFDSKQTQTPILFLSFWEMTKQISSLGNEVWVVHAEAWGRCV</sequence>
<dbReference type="RefSeq" id="WP_080124931.1">
    <property type="nucleotide sequence ID" value="NZ_CP035278.1"/>
</dbReference>
<organism evidence="2 4">
    <name type="scientific">Chlamydia suis</name>
    <dbReference type="NCBI Taxonomy" id="83559"/>
    <lineage>
        <taxon>Bacteria</taxon>
        <taxon>Pseudomonadati</taxon>
        <taxon>Chlamydiota</taxon>
        <taxon>Chlamydiia</taxon>
        <taxon>Chlamydiales</taxon>
        <taxon>Chlamydiaceae</taxon>
        <taxon>Chlamydia/Chlamydophila group</taxon>
        <taxon>Chlamydia</taxon>
    </lineage>
</organism>
<name>A0AAQ0ELN8_9CHLA</name>
<proteinExistence type="predicted"/>
<reference evidence="1 3" key="1">
    <citation type="submission" date="2019-01" db="EMBL/GenBank/DDBJ databases">
        <title>Whole genome sequencing and annotation enables comparative genome analysis that reveals unique features of the Chlamydia suis R19 Genome.</title>
        <authorList>
            <person name="Dimond Z.E."/>
        </authorList>
    </citation>
    <scope>NUCLEOTIDE SEQUENCE [LARGE SCALE GENOMIC DNA]</scope>
    <source>
        <strain evidence="1 3">R19</strain>
    </source>
</reference>
<evidence type="ECO:0000313" key="1">
    <source>
        <dbReference type="EMBL" id="QHP82892.1"/>
    </source>
</evidence>
<keyword evidence="3" id="KW-1185">Reference proteome</keyword>
<dbReference type="AlphaFoldDB" id="A0AAQ0ELN8"/>
<dbReference type="EMBL" id="CP035278">
    <property type="protein sequence ID" value="QHP82892.1"/>
    <property type="molecule type" value="Genomic_DNA"/>
</dbReference>
<gene>
    <name evidence="1" type="ORF">Chls_017</name>
    <name evidence="2" type="ORF">INQ84_01280</name>
</gene>
<evidence type="ECO:0000313" key="3">
    <source>
        <dbReference type="Proteomes" id="UP000512184"/>
    </source>
</evidence>
<evidence type="ECO:0000313" key="2">
    <source>
        <dbReference type="EMBL" id="QYC74624.1"/>
    </source>
</evidence>
<dbReference type="PROSITE" id="PS51257">
    <property type="entry name" value="PROKAR_LIPOPROTEIN"/>
    <property type="match status" value="1"/>
</dbReference>
<accession>A0AAQ0ELN8</accession>
<reference evidence="2" key="2">
    <citation type="journal article" date="2021" name="Front. Microbiol.">
        <title>Generation of Tetracycline and Rifamycin Resistant Chlamydia Suis Recombinants.</title>
        <authorList>
            <person name="Marti H."/>
            <person name="Bommana S."/>
            <person name="Read T.D."/>
            <person name="Pesch T."/>
            <person name="Prahauser B."/>
            <person name="Dean D."/>
            <person name="Borel N."/>
        </authorList>
    </citation>
    <scope>NUCLEOTIDE SEQUENCE</scope>
    <source>
        <strain evidence="2">208.1</strain>
    </source>
</reference>
<dbReference type="EMBL" id="CP063185">
    <property type="protein sequence ID" value="QYC74624.1"/>
    <property type="molecule type" value="Genomic_DNA"/>
</dbReference>
<dbReference type="Proteomes" id="UP000825134">
    <property type="component" value="Chromosome"/>
</dbReference>
<evidence type="ECO:0000313" key="4">
    <source>
        <dbReference type="Proteomes" id="UP000825134"/>
    </source>
</evidence>
<protein>
    <submittedName>
        <fullName evidence="1">Transcriptional activator Trip230 protein</fullName>
    </submittedName>
</protein>
<dbReference type="Proteomes" id="UP000512184">
    <property type="component" value="Chromosome"/>
</dbReference>